<dbReference type="AlphaFoldDB" id="A0A1M6DJ06"/>
<dbReference type="Proteomes" id="UP000184171">
    <property type="component" value="Unassembled WGS sequence"/>
</dbReference>
<evidence type="ECO:0000259" key="1">
    <source>
        <dbReference type="Pfam" id="PF00882"/>
    </source>
</evidence>
<name>A0A1M6DJ06_MALRU</name>
<dbReference type="OrthoDB" id="9786483at2"/>
<feature type="domain" description="Phospholipase C/D" evidence="1">
    <location>
        <begin position="25"/>
        <end position="162"/>
    </location>
</feature>
<dbReference type="STRING" id="1122189.SAMN02745165_00699"/>
<sequence length="302" mass="34018">MRILLLVLTLCILPADAFAWGVGVHLSLGSCILEANSMLPAALANLLTAYPLDYLYGCVAADITLGKKFTHYLDHCHNWRVGNQILEHARKEGPEAEACAYGYLSHLAADTVAHNYYVPLKLSTTFNTVLHNHAYWEVRAEFGIADDVWELAEQLSKRDNSNLDNMLSRTVSKTLFSFGTNKQLFNSMMLVSRLQRWHKILRTVANRSKFQLDDTEHSEYLLMALEAISGILSDPESPYWNADPTGDRALAAAKQIRKNMNMLWLDGKLLPEDSDLIIEDLRTRFKLGITNPDELLPLLTVA</sequence>
<accession>A0A1M6DJ06</accession>
<dbReference type="RefSeq" id="WP_072905621.1">
    <property type="nucleotide sequence ID" value="NZ_FQZT01000002.1"/>
</dbReference>
<reference evidence="2 3" key="1">
    <citation type="submission" date="2016-11" db="EMBL/GenBank/DDBJ databases">
        <authorList>
            <person name="Jaros S."/>
            <person name="Januszkiewicz K."/>
            <person name="Wedrychowicz H."/>
        </authorList>
    </citation>
    <scope>NUCLEOTIDE SEQUENCE [LARGE SCALE GENOMIC DNA]</scope>
    <source>
        <strain evidence="2 3">DSM 5091</strain>
    </source>
</reference>
<gene>
    <name evidence="2" type="ORF">SAMN02745165_00699</name>
</gene>
<evidence type="ECO:0000313" key="3">
    <source>
        <dbReference type="Proteomes" id="UP000184171"/>
    </source>
</evidence>
<keyword evidence="3" id="KW-1185">Reference proteome</keyword>
<proteinExistence type="predicted"/>
<protein>
    <submittedName>
        <fullName evidence="2">Zinc dependent phospholipase C</fullName>
    </submittedName>
</protein>
<organism evidence="2 3">
    <name type="scientific">Malonomonas rubra DSM 5091</name>
    <dbReference type="NCBI Taxonomy" id="1122189"/>
    <lineage>
        <taxon>Bacteria</taxon>
        <taxon>Pseudomonadati</taxon>
        <taxon>Thermodesulfobacteriota</taxon>
        <taxon>Desulfuromonadia</taxon>
        <taxon>Desulfuromonadales</taxon>
        <taxon>Geopsychrobacteraceae</taxon>
        <taxon>Malonomonas</taxon>
    </lineage>
</organism>
<dbReference type="InterPro" id="IPR029002">
    <property type="entry name" value="PLPC/GPLD1"/>
</dbReference>
<evidence type="ECO:0000313" key="2">
    <source>
        <dbReference type="EMBL" id="SHI73172.1"/>
    </source>
</evidence>
<dbReference type="Pfam" id="PF00882">
    <property type="entry name" value="Zn_dep_PLPC"/>
    <property type="match status" value="1"/>
</dbReference>
<dbReference type="PROSITE" id="PS51257">
    <property type="entry name" value="PROKAR_LIPOPROTEIN"/>
    <property type="match status" value="1"/>
</dbReference>
<dbReference type="EMBL" id="FQZT01000002">
    <property type="protein sequence ID" value="SHI73172.1"/>
    <property type="molecule type" value="Genomic_DNA"/>
</dbReference>